<dbReference type="EMBL" id="JAOYFB010000002">
    <property type="protein sequence ID" value="KAK4007322.1"/>
    <property type="molecule type" value="Genomic_DNA"/>
</dbReference>
<comment type="caution">
    <text evidence="1">The sequence shown here is derived from an EMBL/GenBank/DDBJ whole genome shotgun (WGS) entry which is preliminary data.</text>
</comment>
<name>A0ABQ9Z346_9CRUS</name>
<evidence type="ECO:0000313" key="2">
    <source>
        <dbReference type="Proteomes" id="UP001234178"/>
    </source>
</evidence>
<proteinExistence type="predicted"/>
<dbReference type="PANTHER" id="PTHR47526:SF3">
    <property type="entry name" value="PHD-TYPE DOMAIN-CONTAINING PROTEIN"/>
    <property type="match status" value="1"/>
</dbReference>
<reference evidence="1 2" key="1">
    <citation type="journal article" date="2023" name="Nucleic Acids Res.">
        <title>The hologenome of Daphnia magna reveals possible DNA methylation and microbiome-mediated evolution of the host genome.</title>
        <authorList>
            <person name="Chaturvedi A."/>
            <person name="Li X."/>
            <person name="Dhandapani V."/>
            <person name="Marshall H."/>
            <person name="Kissane S."/>
            <person name="Cuenca-Cambronero M."/>
            <person name="Asole G."/>
            <person name="Calvet F."/>
            <person name="Ruiz-Romero M."/>
            <person name="Marangio P."/>
            <person name="Guigo R."/>
            <person name="Rago D."/>
            <person name="Mirbahai L."/>
            <person name="Eastwood N."/>
            <person name="Colbourne J.K."/>
            <person name="Zhou J."/>
            <person name="Mallon E."/>
            <person name="Orsini L."/>
        </authorList>
    </citation>
    <scope>NUCLEOTIDE SEQUENCE [LARGE SCALE GENOMIC DNA]</scope>
    <source>
        <strain evidence="1">LRV0_1</strain>
    </source>
</reference>
<accession>A0ABQ9Z346</accession>
<organism evidence="1 2">
    <name type="scientific">Daphnia magna</name>
    <dbReference type="NCBI Taxonomy" id="35525"/>
    <lineage>
        <taxon>Eukaryota</taxon>
        <taxon>Metazoa</taxon>
        <taxon>Ecdysozoa</taxon>
        <taxon>Arthropoda</taxon>
        <taxon>Crustacea</taxon>
        <taxon>Branchiopoda</taxon>
        <taxon>Diplostraca</taxon>
        <taxon>Cladocera</taxon>
        <taxon>Anomopoda</taxon>
        <taxon>Daphniidae</taxon>
        <taxon>Daphnia</taxon>
    </lineage>
</organism>
<keyword evidence="2" id="KW-1185">Reference proteome</keyword>
<dbReference type="Proteomes" id="UP001234178">
    <property type="component" value="Unassembled WGS sequence"/>
</dbReference>
<protein>
    <submittedName>
        <fullName evidence="1">Uncharacterized protein</fullName>
    </submittedName>
</protein>
<gene>
    <name evidence="1" type="ORF">OUZ56_012482</name>
</gene>
<dbReference type="PANTHER" id="PTHR47526">
    <property type="entry name" value="ATP-DEPENDENT DNA HELICASE"/>
    <property type="match status" value="1"/>
</dbReference>
<sequence>MPELSNFSKNLDSEAKCRLLEQLSLLQIDDPNWIDEDLWKKHRDALTVIPPVTWPKLIDYFQNWRSLITGEKLYVEKDVISAMEQSLENKWFRDFSTLQLTSNTVVIKAKVTASQTLSVTYYPWVACGKDGMVQFAHCTCTAGTM</sequence>
<evidence type="ECO:0000313" key="1">
    <source>
        <dbReference type="EMBL" id="KAK4007322.1"/>
    </source>
</evidence>